<organism evidence="3 4">
    <name type="scientific">Streptomyces microflavus</name>
    <name type="common">Streptomyces lipmanii</name>
    <dbReference type="NCBI Taxonomy" id="1919"/>
    <lineage>
        <taxon>Bacteria</taxon>
        <taxon>Bacillati</taxon>
        <taxon>Actinomycetota</taxon>
        <taxon>Actinomycetes</taxon>
        <taxon>Kitasatosporales</taxon>
        <taxon>Streptomycetaceae</taxon>
        <taxon>Streptomyces</taxon>
    </lineage>
</organism>
<feature type="domain" description="TIR" evidence="2">
    <location>
        <begin position="5"/>
        <end position="103"/>
    </location>
</feature>
<feature type="region of interest" description="Disordered" evidence="1">
    <location>
        <begin position="151"/>
        <end position="214"/>
    </location>
</feature>
<accession>A0ABV1Q2J2</accession>
<dbReference type="Pfam" id="PF13676">
    <property type="entry name" value="TIR_2"/>
    <property type="match status" value="1"/>
</dbReference>
<sequence>MSLRIFISHGAGRDADVRSVLENIVPRLTASGYDVFVDVEKLRAGDEWHEVPYREMYRGDAAIVLLGPETVAAPRWVRREAEVLVGRFKVGGLAAVLPGIVGDVSTAEARKQGFDALLSIQAAVRQTPDGERLKGADTLTVADRIMAEFSPQDLRSANPGARDWGPARGPLPRIRPPPQPRQPAGRGPLSGTLRGESGSRRLPTPRWCPGTCRG</sequence>
<dbReference type="Gene3D" id="3.40.50.10140">
    <property type="entry name" value="Toll/interleukin-1 receptor homology (TIR) domain"/>
    <property type="match status" value="1"/>
</dbReference>
<name>A0ABV1Q2J2_STRMI</name>
<evidence type="ECO:0000256" key="1">
    <source>
        <dbReference type="SAM" id="MobiDB-lite"/>
    </source>
</evidence>
<evidence type="ECO:0000259" key="2">
    <source>
        <dbReference type="Pfam" id="PF13676"/>
    </source>
</evidence>
<dbReference type="EMBL" id="JBEJUE010000010">
    <property type="protein sequence ID" value="MER0425382.1"/>
    <property type="molecule type" value="Genomic_DNA"/>
</dbReference>
<gene>
    <name evidence="3" type="ORF">ABR748_14280</name>
</gene>
<reference evidence="3 4" key="1">
    <citation type="submission" date="2024-01" db="EMBL/GenBank/DDBJ databases">
        <title>Metagenomic exploration of the rhizosphere soil microbial community and their significance in facilitating the development of wild simulated ginseng.</title>
        <authorList>
            <person name="Huang J."/>
        </authorList>
    </citation>
    <scope>NUCLEOTIDE SEQUENCE [LARGE SCALE GENOMIC DNA]</scope>
    <source>
        <strain evidence="3 4">WY141</strain>
    </source>
</reference>
<comment type="caution">
    <text evidence="3">The sequence shown here is derived from an EMBL/GenBank/DDBJ whole genome shotgun (WGS) entry which is preliminary data.</text>
</comment>
<keyword evidence="3" id="KW-0675">Receptor</keyword>
<dbReference type="RefSeq" id="WP_350239849.1">
    <property type="nucleotide sequence ID" value="NZ_JBEJUE010000010.1"/>
</dbReference>
<keyword evidence="4" id="KW-1185">Reference proteome</keyword>
<evidence type="ECO:0000313" key="3">
    <source>
        <dbReference type="EMBL" id="MER0425382.1"/>
    </source>
</evidence>
<dbReference type="InterPro" id="IPR035897">
    <property type="entry name" value="Toll_tir_struct_dom_sf"/>
</dbReference>
<dbReference type="SUPFAM" id="SSF52200">
    <property type="entry name" value="Toll/Interleukin receptor TIR domain"/>
    <property type="match status" value="1"/>
</dbReference>
<protein>
    <submittedName>
        <fullName evidence="3">Toll/interleukin-1 receptor domain-containing protein</fullName>
    </submittedName>
</protein>
<dbReference type="Proteomes" id="UP001456562">
    <property type="component" value="Unassembled WGS sequence"/>
</dbReference>
<proteinExistence type="predicted"/>
<evidence type="ECO:0000313" key="4">
    <source>
        <dbReference type="Proteomes" id="UP001456562"/>
    </source>
</evidence>
<dbReference type="InterPro" id="IPR000157">
    <property type="entry name" value="TIR_dom"/>
</dbReference>